<gene>
    <name evidence="1" type="ORF">NEICINOT_04552</name>
</gene>
<sequence length="191" mass="20844">MLLPDNIIKRMRAQAFGKRRIGLAGEKVGHGSFRKGFQTARIIRQLRGTHTSFRLRYNAQIPNKSTIIMKKTLSTTMLAVLLGGCAAGGGNTFGGLDGGTGMGSSIVKMAVESQCRAELNKRSEWRLTALAMSAEKQAEWENKICGCATEEAPNQLTGNDVMQMLNQSTRNQAITAVTAKTVSACFKRLYR</sequence>
<proteinExistence type="predicted"/>
<accession>D0W4F5</accession>
<evidence type="ECO:0000313" key="2">
    <source>
        <dbReference type="Proteomes" id="UP000003294"/>
    </source>
</evidence>
<dbReference type="STRING" id="546262.NEICINOT_04552"/>
<organism evidence="1 2">
    <name type="scientific">Neisseria cinerea ATCC 14685</name>
    <dbReference type="NCBI Taxonomy" id="546262"/>
    <lineage>
        <taxon>Bacteria</taxon>
        <taxon>Pseudomonadati</taxon>
        <taxon>Pseudomonadota</taxon>
        <taxon>Betaproteobacteria</taxon>
        <taxon>Neisseriales</taxon>
        <taxon>Neisseriaceae</taxon>
        <taxon>Neisseria</taxon>
    </lineage>
</organism>
<reference evidence="1 2" key="1">
    <citation type="submission" date="2009-10" db="EMBL/GenBank/DDBJ databases">
        <authorList>
            <person name="Weinstock G."/>
            <person name="Sodergren E."/>
            <person name="Clifton S."/>
            <person name="Fulton L."/>
            <person name="Fulton B."/>
            <person name="Courtney L."/>
            <person name="Fronick C."/>
            <person name="Harrison M."/>
            <person name="Strong C."/>
            <person name="Farmer C."/>
            <person name="Delahaunty K."/>
            <person name="Markovic C."/>
            <person name="Hall O."/>
            <person name="Minx P."/>
            <person name="Tomlinson C."/>
            <person name="Mitreva M."/>
            <person name="Nelson J."/>
            <person name="Hou S."/>
            <person name="Wollam A."/>
            <person name="Pepin K.H."/>
            <person name="Johnson M."/>
            <person name="Bhonagiri V."/>
            <person name="Nash W.E."/>
            <person name="Warren W."/>
            <person name="Chinwalla A."/>
            <person name="Mardis E.R."/>
            <person name="Wilson R.K."/>
        </authorList>
    </citation>
    <scope>NUCLEOTIDE SEQUENCE [LARGE SCALE GENOMIC DNA]</scope>
    <source>
        <strain evidence="1 2">ATCC 14685</strain>
    </source>
</reference>
<comment type="caution">
    <text evidence="1">The sequence shown here is derived from an EMBL/GenBank/DDBJ whole genome shotgun (WGS) entry which is preliminary data.</text>
</comment>
<name>D0W4F5_NEICI</name>
<dbReference type="eggNOG" id="ENOG503346E">
    <property type="taxonomic scope" value="Bacteria"/>
</dbReference>
<dbReference type="AlphaFoldDB" id="D0W4F5"/>
<dbReference type="EMBL" id="ACDY02000009">
    <property type="protein sequence ID" value="EEZ71281.1"/>
    <property type="molecule type" value="Genomic_DNA"/>
</dbReference>
<protein>
    <submittedName>
        <fullName evidence="1">Uncharacterized protein</fullName>
    </submittedName>
</protein>
<dbReference type="Proteomes" id="UP000003294">
    <property type="component" value="Unassembled WGS sequence"/>
</dbReference>
<evidence type="ECO:0000313" key="1">
    <source>
        <dbReference type="EMBL" id="EEZ71281.1"/>
    </source>
</evidence>